<proteinExistence type="predicted"/>
<dbReference type="EMBL" id="JBBPDW010000036">
    <property type="protein sequence ID" value="KAK7536586.1"/>
    <property type="molecule type" value="Genomic_DNA"/>
</dbReference>
<feature type="region of interest" description="Disordered" evidence="1">
    <location>
        <begin position="56"/>
        <end position="75"/>
    </location>
</feature>
<evidence type="ECO:0000313" key="3">
    <source>
        <dbReference type="Proteomes" id="UP001365128"/>
    </source>
</evidence>
<evidence type="ECO:0000256" key="1">
    <source>
        <dbReference type="SAM" id="MobiDB-lite"/>
    </source>
</evidence>
<gene>
    <name evidence="2" type="ORF">IWX46DRAFT_610506</name>
</gene>
<sequence>MSAMAATPLAVNTSVAPTTHSATSPTGRLLPHKRPALLPKPFPSATYVVGDLLTDPTNPTAPTLHRPKGALSDRDYDDTRTTAYYKDIATVSPASGNFARSLGGELLVRRPKRADIGFCSIEAERAAVRGFKSNTDAFEKAVFSEGAKQWLLKAAEAHKPVYFVAAVQEVVNAKYSHAQARDAGNGLLEVEKEARSPSDPSEEAVDLTTEAPANMRPMKRRDSAFEKPTHTKTDVLGLELREVRVKLTKEEMPQKKCDLKFEWLNLDVEGQEGMKLAVGLGQPLDQEELVDLWEEDEPQDNESDEEDEE</sequence>
<feature type="region of interest" description="Disordered" evidence="1">
    <location>
        <begin position="192"/>
        <end position="230"/>
    </location>
</feature>
<reference evidence="2 3" key="1">
    <citation type="submission" date="2024-04" db="EMBL/GenBank/DDBJ databases">
        <title>Phyllosticta paracitricarpa is synonymous to the EU quarantine fungus P. citricarpa based on phylogenomic analyses.</title>
        <authorList>
            <consortium name="Lawrence Berkeley National Laboratory"/>
            <person name="Van Ingen-Buijs V.A."/>
            <person name="Van Westerhoven A.C."/>
            <person name="Haridas S."/>
            <person name="Skiadas P."/>
            <person name="Martin F."/>
            <person name="Groenewald J.Z."/>
            <person name="Crous P.W."/>
            <person name="Seidl M.F."/>
        </authorList>
    </citation>
    <scope>NUCLEOTIDE SEQUENCE [LARGE SCALE GENOMIC DNA]</scope>
    <source>
        <strain evidence="2 3">CBS 122670</strain>
    </source>
</reference>
<feature type="compositionally biased region" description="Basic and acidic residues" evidence="1">
    <location>
        <begin position="220"/>
        <end position="230"/>
    </location>
</feature>
<evidence type="ECO:0000313" key="2">
    <source>
        <dbReference type="EMBL" id="KAK7536586.1"/>
    </source>
</evidence>
<feature type="region of interest" description="Disordered" evidence="1">
    <location>
        <begin position="286"/>
        <end position="309"/>
    </location>
</feature>
<organism evidence="2 3">
    <name type="scientific">Phyllosticta citricarpa</name>
    <dbReference type="NCBI Taxonomy" id="55181"/>
    <lineage>
        <taxon>Eukaryota</taxon>
        <taxon>Fungi</taxon>
        <taxon>Dikarya</taxon>
        <taxon>Ascomycota</taxon>
        <taxon>Pezizomycotina</taxon>
        <taxon>Dothideomycetes</taxon>
        <taxon>Dothideomycetes incertae sedis</taxon>
        <taxon>Botryosphaeriales</taxon>
        <taxon>Phyllostictaceae</taxon>
        <taxon>Phyllosticta</taxon>
    </lineage>
</organism>
<dbReference type="Proteomes" id="UP001365128">
    <property type="component" value="Unassembled WGS sequence"/>
</dbReference>
<accession>A0ABR1LN30</accession>
<comment type="caution">
    <text evidence="2">The sequence shown here is derived from an EMBL/GenBank/DDBJ whole genome shotgun (WGS) entry which is preliminary data.</text>
</comment>
<keyword evidence="3" id="KW-1185">Reference proteome</keyword>
<feature type="region of interest" description="Disordered" evidence="1">
    <location>
        <begin position="1"/>
        <end position="35"/>
    </location>
</feature>
<protein>
    <submittedName>
        <fullName evidence="2">Uncharacterized protein</fullName>
    </submittedName>
</protein>
<name>A0ABR1LN30_9PEZI</name>
<feature type="compositionally biased region" description="Polar residues" evidence="1">
    <location>
        <begin position="10"/>
        <end position="26"/>
    </location>
</feature>